<dbReference type="RefSeq" id="WP_068748043.1">
    <property type="nucleotide sequence ID" value="NZ_LOHZ01000024.1"/>
</dbReference>
<accession>A0A162MP24</accession>
<dbReference type="GO" id="GO:0033969">
    <property type="term" value="F:gamma-glutamyl-gamma-aminobutyrate hydrolase activity"/>
    <property type="evidence" value="ECO:0007669"/>
    <property type="project" value="TreeGrafter"/>
</dbReference>
<dbReference type="EC" id="2.4.2.-" evidence="1"/>
<proteinExistence type="predicted"/>
<dbReference type="GO" id="GO:0006598">
    <property type="term" value="P:polyamine catabolic process"/>
    <property type="evidence" value="ECO:0007669"/>
    <property type="project" value="TreeGrafter"/>
</dbReference>
<dbReference type="PATRIC" id="fig|520767.4.peg.985"/>
<keyword evidence="1" id="KW-0328">Glycosyltransferase</keyword>
<name>A0A162MP24_9FIRM</name>
<dbReference type="STRING" id="520767.ATZ99_08910"/>
<evidence type="ECO:0000313" key="1">
    <source>
        <dbReference type="EMBL" id="KYO66837.1"/>
    </source>
</evidence>
<comment type="caution">
    <text evidence="1">The sequence shown here is derived from an EMBL/GenBank/DDBJ whole genome shotgun (WGS) entry which is preliminary data.</text>
</comment>
<dbReference type="Gene3D" id="3.40.50.880">
    <property type="match status" value="1"/>
</dbReference>
<gene>
    <name evidence="1" type="ORF">ATZ99_08910</name>
</gene>
<dbReference type="PANTHER" id="PTHR43235">
    <property type="entry name" value="GLUTAMINE AMIDOTRANSFERASE PB2B2.05-RELATED"/>
    <property type="match status" value="1"/>
</dbReference>
<dbReference type="PANTHER" id="PTHR43235:SF1">
    <property type="entry name" value="GLUTAMINE AMIDOTRANSFERASE PB2B2.05-RELATED"/>
    <property type="match status" value="1"/>
</dbReference>
<keyword evidence="1" id="KW-0808">Transferase</keyword>
<dbReference type="AlphaFoldDB" id="A0A162MP24"/>
<dbReference type="PROSITE" id="PS51273">
    <property type="entry name" value="GATASE_TYPE_1"/>
    <property type="match status" value="1"/>
</dbReference>
<dbReference type="Pfam" id="PF07722">
    <property type="entry name" value="Peptidase_C26"/>
    <property type="match status" value="1"/>
</dbReference>
<protein>
    <submittedName>
        <fullName evidence="1">Putative glutamine amidotransferase</fullName>
        <ecNumber evidence="1">2.4.2.-</ecNumber>
    </submittedName>
</protein>
<keyword evidence="2" id="KW-1185">Reference proteome</keyword>
<organism evidence="1 2">
    <name type="scientific">Thermovenabulum gondwanense</name>
    <dbReference type="NCBI Taxonomy" id="520767"/>
    <lineage>
        <taxon>Bacteria</taxon>
        <taxon>Bacillati</taxon>
        <taxon>Bacillota</taxon>
        <taxon>Clostridia</taxon>
        <taxon>Thermosediminibacterales</taxon>
        <taxon>Thermosediminibacteraceae</taxon>
        <taxon>Thermovenabulum</taxon>
    </lineage>
</organism>
<dbReference type="FunFam" id="3.40.50.880:FF:000030">
    <property type="entry name" value="Gamma-glutamyl-gamma-aminobutyrate hydrolase PuuD"/>
    <property type="match status" value="1"/>
</dbReference>
<dbReference type="GO" id="GO:0005829">
    <property type="term" value="C:cytosol"/>
    <property type="evidence" value="ECO:0007669"/>
    <property type="project" value="TreeGrafter"/>
</dbReference>
<dbReference type="GO" id="GO:0016757">
    <property type="term" value="F:glycosyltransferase activity"/>
    <property type="evidence" value="ECO:0007669"/>
    <property type="project" value="UniProtKB-KW"/>
</dbReference>
<dbReference type="SUPFAM" id="SSF52317">
    <property type="entry name" value="Class I glutamine amidotransferase-like"/>
    <property type="match status" value="1"/>
</dbReference>
<dbReference type="EMBL" id="LOHZ01000024">
    <property type="protein sequence ID" value="KYO66837.1"/>
    <property type="molecule type" value="Genomic_DNA"/>
</dbReference>
<dbReference type="InterPro" id="IPR044668">
    <property type="entry name" value="PuuD-like"/>
</dbReference>
<dbReference type="InterPro" id="IPR011697">
    <property type="entry name" value="Peptidase_C26"/>
</dbReference>
<dbReference type="Proteomes" id="UP000075737">
    <property type="component" value="Unassembled WGS sequence"/>
</dbReference>
<sequence length="236" mass="26276">MRPKIALTSSYIEEKAVLNEGYYLAVEKAGGIPFITPPLEEVTLQEILEFVDGVLITGGPDVDPLLFGEDPVKELGEVSPARDKAEIFLVKEAFNRGLPVMGICRGIQVINVALGGSLYQDLPSQLKGSIKHSQSAPRWYATHTVKVQKGTILFEIFNSEEVKVNSFHHQAIKNISPNLKAVAYAPDGVVEAVEAVSQDKFILGLQWHPEGMWQKDPVQLKPFERFIEEIKRRKGR</sequence>
<dbReference type="CDD" id="cd01745">
    <property type="entry name" value="GATase1_2"/>
    <property type="match status" value="1"/>
</dbReference>
<evidence type="ECO:0000313" key="2">
    <source>
        <dbReference type="Proteomes" id="UP000075737"/>
    </source>
</evidence>
<dbReference type="InterPro" id="IPR029062">
    <property type="entry name" value="Class_I_gatase-like"/>
</dbReference>
<dbReference type="OrthoDB" id="9813383at2"/>
<reference evidence="1 2" key="1">
    <citation type="submission" date="2015-12" db="EMBL/GenBank/DDBJ databases">
        <title>Draft genome of Thermovenabulum gondwanense isolated from a red thermophilic microbial mat colonisisng an outflow channel of a bore well.</title>
        <authorList>
            <person name="Patel B.K."/>
        </authorList>
    </citation>
    <scope>NUCLEOTIDE SEQUENCE [LARGE SCALE GENOMIC DNA]</scope>
    <source>
        <strain evidence="1 2">R270</strain>
    </source>
</reference>
<keyword evidence="1" id="KW-0315">Glutamine amidotransferase</keyword>